<evidence type="ECO:0000313" key="3">
    <source>
        <dbReference type="Proteomes" id="UP001210925"/>
    </source>
</evidence>
<keyword evidence="1" id="KW-0812">Transmembrane</keyword>
<evidence type="ECO:0000313" key="2">
    <source>
        <dbReference type="EMBL" id="KAJ3254491.1"/>
    </source>
</evidence>
<feature type="transmembrane region" description="Helical" evidence="1">
    <location>
        <begin position="41"/>
        <end position="69"/>
    </location>
</feature>
<name>A0AAD5Y658_9FUNG</name>
<accession>A0AAD5Y658</accession>
<gene>
    <name evidence="2" type="ORF">HK103_007127</name>
</gene>
<proteinExistence type="predicted"/>
<reference evidence="2" key="1">
    <citation type="submission" date="2020-05" db="EMBL/GenBank/DDBJ databases">
        <title>Phylogenomic resolution of chytrid fungi.</title>
        <authorList>
            <person name="Stajich J.E."/>
            <person name="Amses K."/>
            <person name="Simmons R."/>
            <person name="Seto K."/>
            <person name="Myers J."/>
            <person name="Bonds A."/>
            <person name="Quandt C.A."/>
            <person name="Barry K."/>
            <person name="Liu P."/>
            <person name="Grigoriev I."/>
            <person name="Longcore J.E."/>
            <person name="James T.Y."/>
        </authorList>
    </citation>
    <scope>NUCLEOTIDE SEQUENCE</scope>
    <source>
        <strain evidence="2">PLAUS21</strain>
    </source>
</reference>
<keyword evidence="1" id="KW-1133">Transmembrane helix</keyword>
<dbReference type="EMBL" id="JADGKB010000084">
    <property type="protein sequence ID" value="KAJ3254491.1"/>
    <property type="molecule type" value="Genomic_DNA"/>
</dbReference>
<keyword evidence="3" id="KW-1185">Reference proteome</keyword>
<keyword evidence="1" id="KW-0472">Membrane</keyword>
<comment type="caution">
    <text evidence="2">The sequence shown here is derived from an EMBL/GenBank/DDBJ whole genome shotgun (WGS) entry which is preliminary data.</text>
</comment>
<dbReference type="Proteomes" id="UP001210925">
    <property type="component" value="Unassembled WGS sequence"/>
</dbReference>
<sequence length="213" mass="24069">MYGLFSLIVAFKGTGGLVGVIVGFDVASLKYEYLTHPLYHIIPFLLGFGQFFEAIFATVGSVGFIYALISNQDEAKMLIDIIIKEDGIQFSLLVLNSYITPKQIFKGKLSSRKPDSKRESVAANVNVFEDPAVNKSRKRDSLNTSKVPLINRDDDQLIIAFPPQRSHSSLFMTNVEEETESELEFWDVDDYNYTTPTHRLTALSEPFIYSKYT</sequence>
<evidence type="ECO:0000256" key="1">
    <source>
        <dbReference type="SAM" id="Phobius"/>
    </source>
</evidence>
<feature type="transmembrane region" description="Helical" evidence="1">
    <location>
        <begin position="7"/>
        <end position="29"/>
    </location>
</feature>
<organism evidence="2 3">
    <name type="scientific">Boothiomyces macroporosus</name>
    <dbReference type="NCBI Taxonomy" id="261099"/>
    <lineage>
        <taxon>Eukaryota</taxon>
        <taxon>Fungi</taxon>
        <taxon>Fungi incertae sedis</taxon>
        <taxon>Chytridiomycota</taxon>
        <taxon>Chytridiomycota incertae sedis</taxon>
        <taxon>Chytridiomycetes</taxon>
        <taxon>Rhizophydiales</taxon>
        <taxon>Terramycetaceae</taxon>
        <taxon>Boothiomyces</taxon>
    </lineage>
</organism>
<protein>
    <submittedName>
        <fullName evidence="2">Uncharacterized protein</fullName>
    </submittedName>
</protein>
<dbReference type="AlphaFoldDB" id="A0AAD5Y658"/>